<dbReference type="PROSITE" id="PS50801">
    <property type="entry name" value="STAS"/>
    <property type="match status" value="1"/>
</dbReference>
<name>R1FWJ8_9PSEU</name>
<reference evidence="2 3" key="1">
    <citation type="submission" date="2013-02" db="EMBL/GenBank/DDBJ databases">
        <title>Draft genome sequence of Amycolatopsis vancoresmycina strain DSM 44592T.</title>
        <authorList>
            <person name="Kumar S."/>
            <person name="Kaur N."/>
            <person name="Kaur C."/>
            <person name="Raghava G.P.S."/>
            <person name="Mayilraj S."/>
        </authorList>
    </citation>
    <scope>NUCLEOTIDE SEQUENCE [LARGE SCALE GENOMIC DNA]</scope>
    <source>
        <strain evidence="2 3">DSM 44592</strain>
    </source>
</reference>
<dbReference type="eggNOG" id="COG1366">
    <property type="taxonomic scope" value="Bacteria"/>
</dbReference>
<dbReference type="Gene3D" id="3.30.750.24">
    <property type="entry name" value="STAS domain"/>
    <property type="match status" value="1"/>
</dbReference>
<accession>R1FWJ8</accession>
<protein>
    <submittedName>
        <fullName evidence="2">Anti-anti-sigma factor</fullName>
    </submittedName>
</protein>
<dbReference type="Proteomes" id="UP000014139">
    <property type="component" value="Unassembled WGS sequence"/>
</dbReference>
<proteinExistence type="predicted"/>
<evidence type="ECO:0000313" key="3">
    <source>
        <dbReference type="Proteomes" id="UP000014139"/>
    </source>
</evidence>
<dbReference type="CDD" id="cd07043">
    <property type="entry name" value="STAS_anti-anti-sigma_factors"/>
    <property type="match status" value="1"/>
</dbReference>
<dbReference type="AlphaFoldDB" id="R1FWJ8"/>
<dbReference type="EMBL" id="AOUO01000596">
    <property type="protein sequence ID" value="EOD63737.1"/>
    <property type="molecule type" value="Genomic_DNA"/>
</dbReference>
<evidence type="ECO:0000259" key="1">
    <source>
        <dbReference type="PROSITE" id="PS50801"/>
    </source>
</evidence>
<dbReference type="Pfam" id="PF01740">
    <property type="entry name" value="STAS"/>
    <property type="match status" value="1"/>
</dbReference>
<organism evidence="2 3">
    <name type="scientific">Amycolatopsis vancoresmycina DSM 44592</name>
    <dbReference type="NCBI Taxonomy" id="1292037"/>
    <lineage>
        <taxon>Bacteria</taxon>
        <taxon>Bacillati</taxon>
        <taxon>Actinomycetota</taxon>
        <taxon>Actinomycetes</taxon>
        <taxon>Pseudonocardiales</taxon>
        <taxon>Pseudonocardiaceae</taxon>
        <taxon>Amycolatopsis</taxon>
    </lineage>
</organism>
<evidence type="ECO:0000313" key="2">
    <source>
        <dbReference type="EMBL" id="EOD63737.1"/>
    </source>
</evidence>
<dbReference type="InterPro" id="IPR036513">
    <property type="entry name" value="STAS_dom_sf"/>
</dbReference>
<comment type="caution">
    <text evidence="2">The sequence shown here is derived from an EMBL/GenBank/DDBJ whole genome shotgun (WGS) entry which is preliminary data.</text>
</comment>
<gene>
    <name evidence="2" type="ORF">H480_35468</name>
</gene>
<dbReference type="SUPFAM" id="SSF52091">
    <property type="entry name" value="SpoIIaa-like"/>
    <property type="match status" value="1"/>
</dbReference>
<sequence>MTAHPTGDAVVLAAAGELDLLSAPVLGDEVATALAGAPALLVIDLSEVTFLASIGIT</sequence>
<feature type="non-terminal residue" evidence="2">
    <location>
        <position position="57"/>
    </location>
</feature>
<keyword evidence="3" id="KW-1185">Reference proteome</keyword>
<dbReference type="InterPro" id="IPR002645">
    <property type="entry name" value="STAS_dom"/>
</dbReference>
<feature type="domain" description="STAS" evidence="1">
    <location>
        <begin position="1"/>
        <end position="57"/>
    </location>
</feature>